<reference evidence="1 2" key="1">
    <citation type="submission" date="2019-02" db="EMBL/GenBank/DDBJ databases">
        <title>Deep-cultivation of Planctomycetes and their phenomic and genomic characterization uncovers novel biology.</title>
        <authorList>
            <person name="Wiegand S."/>
            <person name="Jogler M."/>
            <person name="Boedeker C."/>
            <person name="Pinto D."/>
            <person name="Vollmers J."/>
            <person name="Rivas-Marin E."/>
            <person name="Kohn T."/>
            <person name="Peeters S.H."/>
            <person name="Heuer A."/>
            <person name="Rast P."/>
            <person name="Oberbeckmann S."/>
            <person name="Bunk B."/>
            <person name="Jeske O."/>
            <person name="Meyerdierks A."/>
            <person name="Storesund J.E."/>
            <person name="Kallscheuer N."/>
            <person name="Luecker S."/>
            <person name="Lage O.M."/>
            <person name="Pohl T."/>
            <person name="Merkel B.J."/>
            <person name="Hornburger P."/>
            <person name="Mueller R.-W."/>
            <person name="Bruemmer F."/>
            <person name="Labrenz M."/>
            <person name="Spormann A.M."/>
            <person name="Op den Camp H."/>
            <person name="Overmann J."/>
            <person name="Amann R."/>
            <person name="Jetten M.S.M."/>
            <person name="Mascher T."/>
            <person name="Medema M.H."/>
            <person name="Devos D.P."/>
            <person name="Kaster A.-K."/>
            <person name="Ovreas L."/>
            <person name="Rohde M."/>
            <person name="Galperin M.Y."/>
            <person name="Jogler C."/>
        </authorList>
    </citation>
    <scope>NUCLEOTIDE SEQUENCE [LARGE SCALE GENOMIC DNA]</scope>
    <source>
        <strain evidence="1 2">K23_9</strain>
    </source>
</reference>
<dbReference type="AlphaFoldDB" id="A0A517NUH9"/>
<keyword evidence="2" id="KW-1185">Reference proteome</keyword>
<evidence type="ECO:0000313" key="2">
    <source>
        <dbReference type="Proteomes" id="UP000319817"/>
    </source>
</evidence>
<evidence type="ECO:0000313" key="1">
    <source>
        <dbReference type="EMBL" id="QDT10782.1"/>
    </source>
</evidence>
<gene>
    <name evidence="1" type="ORF">K239x_27730</name>
</gene>
<dbReference type="EMBL" id="CP036526">
    <property type="protein sequence ID" value="QDT10782.1"/>
    <property type="molecule type" value="Genomic_DNA"/>
</dbReference>
<accession>A0A517NUH9</accession>
<proteinExistence type="predicted"/>
<dbReference type="OrthoDB" id="260116at2"/>
<organism evidence="1 2">
    <name type="scientific">Stieleria marina</name>
    <dbReference type="NCBI Taxonomy" id="1930275"/>
    <lineage>
        <taxon>Bacteria</taxon>
        <taxon>Pseudomonadati</taxon>
        <taxon>Planctomycetota</taxon>
        <taxon>Planctomycetia</taxon>
        <taxon>Pirellulales</taxon>
        <taxon>Pirellulaceae</taxon>
        <taxon>Stieleria</taxon>
    </lineage>
</organism>
<name>A0A517NUH9_9BACT</name>
<sequence>MKLNKKERELLVLELVALSASQRADFMAAHELPVSLSNKGEVRERIVDSINSGDIDYSDIIGYLDAVVPWGKQHVYLYKGPKGSTKNTWQKKAWVLDLLKQHAPDVHTLAGSAAQVGIPAELTPTSIAITSKRIAVQLVRRREWFERDSSYDKQSETPAGEPIELRAFVHRVIRNLIVFEWDLKSNTAALRISQLGGGIRYENVKQEVTDLLASWLPLSTFSLLDIHPAILSLVNLEQSGIGITRSHNFEVLTSTDRSVSVSSNASNTSAIGDKATKAVLKAIPGTAVGKIGNFYWLPKPGNPLSGDLRVVLVGDKDRVNFTAPSNEKIIQRVLSDIRKHC</sequence>
<dbReference type="Proteomes" id="UP000319817">
    <property type="component" value="Chromosome"/>
</dbReference>
<dbReference type="RefSeq" id="WP_145418515.1">
    <property type="nucleotide sequence ID" value="NZ_CP036526.1"/>
</dbReference>
<protein>
    <submittedName>
        <fullName evidence="1">Uncharacterized protein</fullName>
    </submittedName>
</protein>